<reference evidence="1 3" key="1">
    <citation type="submission" date="2016-11" db="EMBL/GenBank/DDBJ databases">
        <title>Genome sequencing of Zhihengliuella aestuarii B18 antagonistic to Plasmodiophora brassicae.</title>
        <authorList>
            <person name="Luo Y."/>
        </authorList>
    </citation>
    <scope>NUCLEOTIDE SEQUENCE [LARGE SCALE GENOMIC DNA]</scope>
    <source>
        <strain evidence="1 3">B18</strain>
    </source>
</reference>
<dbReference type="Proteomes" id="UP000183530">
    <property type="component" value="Chromosome"/>
</dbReference>
<protein>
    <submittedName>
        <fullName evidence="1">Uncharacterized protein</fullName>
    </submittedName>
</protein>
<proteinExistence type="predicted"/>
<dbReference type="EMBL" id="JACHDR010000001">
    <property type="protein sequence ID" value="MBB5513858.1"/>
    <property type="molecule type" value="Genomic_DNA"/>
</dbReference>
<dbReference type="Proteomes" id="UP000580797">
    <property type="component" value="Unassembled WGS sequence"/>
</dbReference>
<dbReference type="AlphaFoldDB" id="A0A1L2ZLB1"/>
<evidence type="ECO:0000313" key="4">
    <source>
        <dbReference type="Proteomes" id="UP000580797"/>
    </source>
</evidence>
<dbReference type="STRING" id="556325.BHE16_00920"/>
<keyword evidence="3" id="KW-1185">Reference proteome</keyword>
<dbReference type="EMBL" id="CP018135">
    <property type="protein sequence ID" value="APF39821.1"/>
    <property type="molecule type" value="Genomic_DNA"/>
</dbReference>
<organism evidence="1 3">
    <name type="scientific">Neomicrococcus aestuarii</name>
    <dbReference type="NCBI Taxonomy" id="556325"/>
    <lineage>
        <taxon>Bacteria</taxon>
        <taxon>Bacillati</taxon>
        <taxon>Actinomycetota</taxon>
        <taxon>Actinomycetes</taxon>
        <taxon>Micrococcales</taxon>
        <taxon>Micrococcaceae</taxon>
        <taxon>Neomicrococcus</taxon>
    </lineage>
</organism>
<name>A0A1L2ZLB1_9MICC</name>
<evidence type="ECO:0000313" key="3">
    <source>
        <dbReference type="Proteomes" id="UP000183530"/>
    </source>
</evidence>
<gene>
    <name evidence="1" type="ORF">BHE16_00920</name>
    <name evidence="2" type="ORF">HD598_002545</name>
</gene>
<sequence>MERNFAPPAIWVLLSIQQKHVDEITHAVCDADPLFFVNQHERIQGNATTTWTRLPLIQVIPPFLARKHDSLAPVRHRTSDELYRYRKGPP</sequence>
<evidence type="ECO:0000313" key="2">
    <source>
        <dbReference type="EMBL" id="MBB5513858.1"/>
    </source>
</evidence>
<evidence type="ECO:0000313" key="1">
    <source>
        <dbReference type="EMBL" id="APF39821.1"/>
    </source>
</evidence>
<reference evidence="2 4" key="2">
    <citation type="submission" date="2020-08" db="EMBL/GenBank/DDBJ databases">
        <title>Sequencing the genomes of 1000 actinobacteria strains.</title>
        <authorList>
            <person name="Klenk H.-P."/>
        </authorList>
    </citation>
    <scope>NUCLEOTIDE SEQUENCE [LARGE SCALE GENOMIC DNA]</scope>
    <source>
        <strain evidence="2 4">DSM 105783</strain>
    </source>
</reference>
<accession>A0A1L2ZLB1</accession>
<dbReference type="KEGG" id="nae:BHE16_00920"/>